<keyword evidence="1" id="KW-0472">Membrane</keyword>
<dbReference type="STRING" id="1118202.SAMN05443429_101366"/>
<feature type="transmembrane region" description="Helical" evidence="1">
    <location>
        <begin position="6"/>
        <end position="29"/>
    </location>
</feature>
<dbReference type="Pfam" id="PF05751">
    <property type="entry name" value="FixH"/>
    <property type="match status" value="1"/>
</dbReference>
<keyword evidence="1" id="KW-1133">Transmembrane helix</keyword>
<name>A0A1M6AP71_9FLAO</name>
<dbReference type="EMBL" id="FQYI01000001">
    <property type="protein sequence ID" value="SHI38276.1"/>
    <property type="molecule type" value="Genomic_DNA"/>
</dbReference>
<keyword evidence="1" id="KW-0812">Transmembrane</keyword>
<dbReference type="RefSeq" id="WP_073177733.1">
    <property type="nucleotide sequence ID" value="NZ_FQYI01000001.1"/>
</dbReference>
<reference evidence="2 3" key="1">
    <citation type="submission" date="2016-11" db="EMBL/GenBank/DDBJ databases">
        <authorList>
            <person name="Jaros S."/>
            <person name="Januszkiewicz K."/>
            <person name="Wedrychowicz H."/>
        </authorList>
    </citation>
    <scope>NUCLEOTIDE SEQUENCE [LARGE SCALE GENOMIC DNA]</scope>
    <source>
        <strain evidence="2 3">DSM 25479</strain>
    </source>
</reference>
<protein>
    <submittedName>
        <fullName evidence="2">FixH protein</fullName>
    </submittedName>
</protein>
<evidence type="ECO:0000313" key="2">
    <source>
        <dbReference type="EMBL" id="SHI38276.1"/>
    </source>
</evidence>
<accession>A0A1M6AP71</accession>
<dbReference type="InterPro" id="IPR008620">
    <property type="entry name" value="FixH"/>
</dbReference>
<evidence type="ECO:0000313" key="3">
    <source>
        <dbReference type="Proteomes" id="UP000184335"/>
    </source>
</evidence>
<dbReference type="AlphaFoldDB" id="A0A1M6AP71"/>
<evidence type="ECO:0000256" key="1">
    <source>
        <dbReference type="SAM" id="Phobius"/>
    </source>
</evidence>
<sequence>MFKRFHWGHGIIAALASFIIFILGMIFLFPIGKQNAEMVSDNYYEEELVYQNVIDAKNRADGLAEKPEYSQDKSGITIRFPESINNSNSKFSFNLFRTDDRRYDVNAKIKLDKNNSVYLPAKILKPGSYTLKMLWTKDALDYQIDYDVLWMPR</sequence>
<dbReference type="Proteomes" id="UP000184335">
    <property type="component" value="Unassembled WGS sequence"/>
</dbReference>
<gene>
    <name evidence="2" type="ORF">SAMN05443429_101366</name>
</gene>
<organism evidence="2 3">
    <name type="scientific">Cruoricaptor ignavus</name>
    <dbReference type="NCBI Taxonomy" id="1118202"/>
    <lineage>
        <taxon>Bacteria</taxon>
        <taxon>Pseudomonadati</taxon>
        <taxon>Bacteroidota</taxon>
        <taxon>Flavobacteriia</taxon>
        <taxon>Flavobacteriales</taxon>
        <taxon>Weeksellaceae</taxon>
        <taxon>Cruoricaptor</taxon>
    </lineage>
</organism>
<keyword evidence="3" id="KW-1185">Reference proteome</keyword>
<proteinExistence type="predicted"/>
<dbReference type="OrthoDB" id="1493774at2"/>